<dbReference type="eggNOG" id="KOG2922">
    <property type="taxonomic scope" value="Eukaryota"/>
</dbReference>
<dbReference type="SUPFAM" id="SSF103481">
    <property type="entry name" value="Multidrug resistance efflux transporter EmrE"/>
    <property type="match status" value="1"/>
</dbReference>
<dbReference type="EMBL" id="CAFZ01000001">
    <property type="protein sequence ID" value="CCA66356.1"/>
    <property type="molecule type" value="Genomic_DNA"/>
</dbReference>
<evidence type="ECO:0000313" key="7">
    <source>
        <dbReference type="EMBL" id="CCA66356.1"/>
    </source>
</evidence>
<keyword evidence="4 6" id="KW-0472">Membrane</keyword>
<feature type="compositionally biased region" description="Pro residues" evidence="5">
    <location>
        <begin position="421"/>
        <end position="432"/>
    </location>
</feature>
<dbReference type="OrthoDB" id="6428174at2759"/>
<feature type="transmembrane region" description="Helical" evidence="6">
    <location>
        <begin position="220"/>
        <end position="240"/>
    </location>
</feature>
<evidence type="ECO:0000256" key="5">
    <source>
        <dbReference type="SAM" id="MobiDB-lite"/>
    </source>
</evidence>
<feature type="transmembrane region" description="Helical" evidence="6">
    <location>
        <begin position="61"/>
        <end position="80"/>
    </location>
</feature>
<evidence type="ECO:0000256" key="2">
    <source>
        <dbReference type="ARBA" id="ARBA00022692"/>
    </source>
</evidence>
<organism evidence="7 8">
    <name type="scientific">Serendipita indica (strain DSM 11827)</name>
    <name type="common">Root endophyte fungus</name>
    <name type="synonym">Piriformospora indica</name>
    <dbReference type="NCBI Taxonomy" id="1109443"/>
    <lineage>
        <taxon>Eukaryota</taxon>
        <taxon>Fungi</taxon>
        <taxon>Dikarya</taxon>
        <taxon>Basidiomycota</taxon>
        <taxon>Agaricomycotina</taxon>
        <taxon>Agaricomycetes</taxon>
        <taxon>Sebacinales</taxon>
        <taxon>Serendipitaceae</taxon>
        <taxon>Serendipita</taxon>
    </lineage>
</organism>
<evidence type="ECO:0000256" key="6">
    <source>
        <dbReference type="SAM" id="Phobius"/>
    </source>
</evidence>
<feature type="transmembrane region" description="Helical" evidence="6">
    <location>
        <begin position="252"/>
        <end position="272"/>
    </location>
</feature>
<gene>
    <name evidence="7" type="ORF">PIIN_00042</name>
</gene>
<dbReference type="GO" id="GO:0016020">
    <property type="term" value="C:membrane"/>
    <property type="evidence" value="ECO:0007669"/>
    <property type="project" value="UniProtKB-SubCell"/>
</dbReference>
<dbReference type="InParanoid" id="G4T4V3"/>
<feature type="compositionally biased region" description="Polar residues" evidence="5">
    <location>
        <begin position="406"/>
        <end position="420"/>
    </location>
</feature>
<comment type="subcellular location">
    <subcellularLocation>
        <location evidence="1">Membrane</location>
        <topology evidence="1">Multi-pass membrane protein</topology>
    </subcellularLocation>
</comment>
<feature type="compositionally biased region" description="Basic and acidic residues" evidence="5">
    <location>
        <begin position="505"/>
        <end position="525"/>
    </location>
</feature>
<name>G4T4V3_SERID</name>
<dbReference type="PANTHER" id="PTHR12570">
    <property type="match status" value="1"/>
</dbReference>
<comment type="caution">
    <text evidence="7">The sequence shown here is derived from an EMBL/GenBank/DDBJ whole genome shotgun (WGS) entry which is preliminary data.</text>
</comment>
<keyword evidence="2 6" id="KW-0812">Transmembrane</keyword>
<dbReference type="InterPro" id="IPR008521">
    <property type="entry name" value="Mg_trans_NIPA"/>
</dbReference>
<dbReference type="GO" id="GO:0015095">
    <property type="term" value="F:magnesium ion transmembrane transporter activity"/>
    <property type="evidence" value="ECO:0007669"/>
    <property type="project" value="InterPro"/>
</dbReference>
<feature type="transmembrane region" description="Helical" evidence="6">
    <location>
        <begin position="278"/>
        <end position="299"/>
    </location>
</feature>
<evidence type="ECO:0008006" key="9">
    <source>
        <dbReference type="Google" id="ProtNLM"/>
    </source>
</evidence>
<proteinExistence type="predicted"/>
<sequence>MAHSPTGTDLPPQYRPVGIALAIGSGLLIGSSFVVKKKGLIQSMGGETHAPGEGVEYLKNAVWWTGMIMMIAGEIMNFGAYAFVEAIVVTPLGALSVVVCAIMSSWFLGEKLTTLGWLACAECIFGSTIIALNGPKEQAVATIHDFKGIFLAPWFLVWGSLCIIVATIMVFFVAPRYGEKTMLVYIVICSLFGGLSVSCIQGLGMAILTTIRGENQFKQWFTYFLLAFVIVMLLLEIFYLNKALALFNTAMVTPTYYVIFTFCVIVTSAILYQGFKASAATIITLVFAFLTICAGITLLQLSKVDPRKLQVDEKTNLLLAANQQEIDNPENQDPEKAIEVPEMDALRGLGTFGTIVRNRRQTIYDENGRVVRRATIYSNRGTMYSQNGNNSSVRDSPIQMRKRLASNASATPHPTTNSAHPSPPHVTFPSTPPLIRESREEEEPTMSTLLRREEMSTSPEPMNTHPSFLGIKLPGGRRSFKRSTPTTPTAPPPQPDLSRPMSMPDMKEKPDSVEEPAIRIEKPPSEDQTTLPTDKSEK</sequence>
<dbReference type="AlphaFoldDB" id="G4T4V3"/>
<evidence type="ECO:0000313" key="8">
    <source>
        <dbReference type="Proteomes" id="UP000007148"/>
    </source>
</evidence>
<feature type="compositionally biased region" description="Polar residues" evidence="5">
    <location>
        <begin position="456"/>
        <end position="466"/>
    </location>
</feature>
<evidence type="ECO:0000256" key="4">
    <source>
        <dbReference type="ARBA" id="ARBA00023136"/>
    </source>
</evidence>
<keyword evidence="3 6" id="KW-1133">Transmembrane helix</keyword>
<feature type="transmembrane region" description="Helical" evidence="6">
    <location>
        <begin position="86"/>
        <end position="108"/>
    </location>
</feature>
<feature type="transmembrane region" description="Helical" evidence="6">
    <location>
        <begin position="183"/>
        <end position="208"/>
    </location>
</feature>
<dbReference type="Pfam" id="PF05653">
    <property type="entry name" value="Mg_trans_NIPA"/>
    <property type="match status" value="1"/>
</dbReference>
<feature type="transmembrane region" description="Helical" evidence="6">
    <location>
        <begin position="154"/>
        <end position="174"/>
    </location>
</feature>
<dbReference type="Proteomes" id="UP000007148">
    <property type="component" value="Unassembled WGS sequence"/>
</dbReference>
<keyword evidence="8" id="KW-1185">Reference proteome</keyword>
<accession>G4T4V3</accession>
<dbReference type="InterPro" id="IPR037185">
    <property type="entry name" value="EmrE-like"/>
</dbReference>
<feature type="region of interest" description="Disordered" evidence="5">
    <location>
        <begin position="404"/>
        <end position="538"/>
    </location>
</feature>
<feature type="compositionally biased region" description="Polar residues" evidence="5">
    <location>
        <begin position="526"/>
        <end position="538"/>
    </location>
</feature>
<evidence type="ECO:0000256" key="3">
    <source>
        <dbReference type="ARBA" id="ARBA00022989"/>
    </source>
</evidence>
<feature type="transmembrane region" description="Helical" evidence="6">
    <location>
        <begin position="17"/>
        <end position="35"/>
    </location>
</feature>
<evidence type="ECO:0000256" key="1">
    <source>
        <dbReference type="ARBA" id="ARBA00004141"/>
    </source>
</evidence>
<feature type="transmembrane region" description="Helical" evidence="6">
    <location>
        <begin position="115"/>
        <end position="134"/>
    </location>
</feature>
<dbReference type="PANTHER" id="PTHR12570:SF92">
    <property type="entry name" value="SPICHTHYIN, ISOFORM B"/>
    <property type="match status" value="1"/>
</dbReference>
<dbReference type="HOGENOM" id="CLU_012349_5_1_1"/>
<protein>
    <recommendedName>
        <fullName evidence="9">DUF803 domain membrane protein</fullName>
    </recommendedName>
</protein>
<reference evidence="7 8" key="1">
    <citation type="journal article" date="2011" name="PLoS Pathog.">
        <title>Endophytic Life Strategies Decoded by Genome and Transcriptome Analyses of the Mutualistic Root Symbiont Piriformospora indica.</title>
        <authorList>
            <person name="Zuccaro A."/>
            <person name="Lahrmann U."/>
            <person name="Guldener U."/>
            <person name="Langen G."/>
            <person name="Pfiffi S."/>
            <person name="Biedenkopf D."/>
            <person name="Wong P."/>
            <person name="Samans B."/>
            <person name="Grimm C."/>
            <person name="Basiewicz M."/>
            <person name="Murat C."/>
            <person name="Martin F."/>
            <person name="Kogel K.H."/>
        </authorList>
    </citation>
    <scope>NUCLEOTIDE SEQUENCE [LARGE SCALE GENOMIC DNA]</scope>
    <source>
        <strain evidence="7 8">DSM 11827</strain>
    </source>
</reference>